<dbReference type="OrthoDB" id="9791898at2"/>
<evidence type="ECO:0000313" key="2">
    <source>
        <dbReference type="Proteomes" id="UP000247892"/>
    </source>
</evidence>
<accession>A0A318MEP6</accession>
<dbReference type="Proteomes" id="UP000247892">
    <property type="component" value="Unassembled WGS sequence"/>
</dbReference>
<organism evidence="1 2">
    <name type="scientific">Prauserella flavalba</name>
    <dbReference type="NCBI Taxonomy" id="1477506"/>
    <lineage>
        <taxon>Bacteria</taxon>
        <taxon>Bacillati</taxon>
        <taxon>Actinomycetota</taxon>
        <taxon>Actinomycetes</taxon>
        <taxon>Pseudonocardiales</taxon>
        <taxon>Pseudonocardiaceae</taxon>
        <taxon>Prauserella</taxon>
    </lineage>
</organism>
<proteinExistence type="predicted"/>
<name>A0A318MEP6_9PSEU</name>
<dbReference type="InterPro" id="IPR025984">
    <property type="entry name" value="DCTPP"/>
</dbReference>
<dbReference type="RefSeq" id="WP_110334442.1">
    <property type="nucleotide sequence ID" value="NZ_MASU01000002.1"/>
</dbReference>
<dbReference type="GO" id="GO:0047429">
    <property type="term" value="F:nucleoside triphosphate diphosphatase activity"/>
    <property type="evidence" value="ECO:0007669"/>
    <property type="project" value="InterPro"/>
</dbReference>
<comment type="caution">
    <text evidence="1">The sequence shown here is derived from an EMBL/GenBank/DDBJ whole genome shotgun (WGS) entry which is preliminary data.</text>
</comment>
<sequence length="108" mass="12017">MTLDDLIQRLRDFAAARDWEPFHTPKNLAMALSGEVGELTALFQWLTPEESAKALDDPQLKADILDELADVLLYLTRLADVLGVDLLDAASAKIDRNELRFPPLPTAD</sequence>
<dbReference type="PANTHER" id="PTHR46523">
    <property type="entry name" value="DCTP PYROPHOSPHATASE 1"/>
    <property type="match status" value="1"/>
</dbReference>
<dbReference type="EMBL" id="MASU01000002">
    <property type="protein sequence ID" value="PXY37570.1"/>
    <property type="molecule type" value="Genomic_DNA"/>
</dbReference>
<dbReference type="Pfam" id="PF12643">
    <property type="entry name" value="MazG-like"/>
    <property type="match status" value="1"/>
</dbReference>
<keyword evidence="1" id="KW-0378">Hydrolase</keyword>
<keyword evidence="2" id="KW-1185">Reference proteome</keyword>
<dbReference type="PIRSF" id="PIRSF029826">
    <property type="entry name" value="UCP029826_pph"/>
    <property type="match status" value="1"/>
</dbReference>
<dbReference type="CDD" id="cd11537">
    <property type="entry name" value="NTP-PPase_RS21-C6_like"/>
    <property type="match status" value="1"/>
</dbReference>
<dbReference type="Gene3D" id="1.10.287.1080">
    <property type="entry name" value="MazG-like"/>
    <property type="match status" value="1"/>
</dbReference>
<reference evidence="1 2" key="1">
    <citation type="submission" date="2016-07" db="EMBL/GenBank/DDBJ databases">
        <title>Draft genome sequence of Prauserella sp. YIM 121212, isolated from alkaline soil.</title>
        <authorList>
            <person name="Ruckert C."/>
            <person name="Albersmeier A."/>
            <person name="Jiang C.-L."/>
            <person name="Jiang Y."/>
            <person name="Kalinowski J."/>
            <person name="Schneider O."/>
            <person name="Winkler A."/>
            <person name="Zotchev S.B."/>
        </authorList>
    </citation>
    <scope>NUCLEOTIDE SEQUENCE [LARGE SCALE GENOMIC DNA]</scope>
    <source>
        <strain evidence="1 2">YIM 121212</strain>
    </source>
</reference>
<evidence type="ECO:0000313" key="1">
    <source>
        <dbReference type="EMBL" id="PXY37570.1"/>
    </source>
</evidence>
<dbReference type="InterPro" id="IPR052555">
    <property type="entry name" value="dCTP_Pyrophosphatase"/>
</dbReference>
<dbReference type="SUPFAM" id="SSF101386">
    <property type="entry name" value="all-alpha NTP pyrophosphatases"/>
    <property type="match status" value="1"/>
</dbReference>
<protein>
    <submittedName>
        <fullName evidence="1">Nucleotide pyrophosphohydrolase</fullName>
    </submittedName>
</protein>
<dbReference type="PANTHER" id="PTHR46523:SF1">
    <property type="entry name" value="DCTP PYROPHOSPHATASE 1"/>
    <property type="match status" value="1"/>
</dbReference>
<dbReference type="AlphaFoldDB" id="A0A318MEP6"/>
<dbReference type="GO" id="GO:0009143">
    <property type="term" value="P:nucleoside triphosphate catabolic process"/>
    <property type="evidence" value="ECO:0007669"/>
    <property type="project" value="InterPro"/>
</dbReference>
<gene>
    <name evidence="1" type="ORF">BA062_02710</name>
</gene>